<name>A0A6P2GTI8_BURL3</name>
<evidence type="ECO:0000313" key="2">
    <source>
        <dbReference type="EMBL" id="VWB07801.1"/>
    </source>
</evidence>
<dbReference type="AlphaFoldDB" id="A0A6P2GTI8"/>
<evidence type="ECO:0008006" key="4">
    <source>
        <dbReference type="Google" id="ProtNLM"/>
    </source>
</evidence>
<feature type="compositionally biased region" description="Basic and acidic residues" evidence="1">
    <location>
        <begin position="117"/>
        <end position="134"/>
    </location>
</feature>
<feature type="compositionally biased region" description="Polar residues" evidence="1">
    <location>
        <begin position="140"/>
        <end position="153"/>
    </location>
</feature>
<gene>
    <name evidence="2" type="ORF">BLA6863_00186</name>
</gene>
<sequence length="298" mass="32660">MTDLPAPPYPSDTRAKGWRFELDLERVMQSDTWALAAPEIRPWLLMLWTVAWQQVPCGSMPSEEALIAARLGMKEAAFKKAKTVLLRGWKLANDGRLYHETITERVIDMLGRKEGERKRKAEYRARMEAERKLPEAVSVPQMSRGTDMGQTRDSGGSDATGTGTGTGTGLGSSSSTVCNEARDSENPIRAGQLTGAMREFGIQANPADPRIIALAEQSVLPETVRAACEEAKRSKPNGRIAAGYIVSIIERWANEASTLKAGAAKVPARATPQKFDPVAYVNKDRVTSHECPDDYIDV</sequence>
<protein>
    <recommendedName>
        <fullName evidence="4">DUF1376 domain-containing protein</fullName>
    </recommendedName>
</protein>
<dbReference type="EMBL" id="CABVPY010000001">
    <property type="protein sequence ID" value="VWB07801.1"/>
    <property type="molecule type" value="Genomic_DNA"/>
</dbReference>
<dbReference type="Proteomes" id="UP000494170">
    <property type="component" value="Unassembled WGS sequence"/>
</dbReference>
<organism evidence="2 3">
    <name type="scientific">Burkholderia lata (strain ATCC 17760 / DSM 23089 / LMG 22485 / NCIMB 9086 / R18194 / 383)</name>
    <dbReference type="NCBI Taxonomy" id="482957"/>
    <lineage>
        <taxon>Bacteria</taxon>
        <taxon>Pseudomonadati</taxon>
        <taxon>Pseudomonadota</taxon>
        <taxon>Betaproteobacteria</taxon>
        <taxon>Burkholderiales</taxon>
        <taxon>Burkholderiaceae</taxon>
        <taxon>Burkholderia</taxon>
        <taxon>Burkholderia cepacia complex</taxon>
    </lineage>
</organism>
<evidence type="ECO:0000256" key="1">
    <source>
        <dbReference type="SAM" id="MobiDB-lite"/>
    </source>
</evidence>
<proteinExistence type="predicted"/>
<evidence type="ECO:0000313" key="3">
    <source>
        <dbReference type="Proteomes" id="UP000494170"/>
    </source>
</evidence>
<reference evidence="2 3" key="1">
    <citation type="submission" date="2019-09" db="EMBL/GenBank/DDBJ databases">
        <authorList>
            <person name="Depoorter E."/>
        </authorList>
    </citation>
    <scope>NUCLEOTIDE SEQUENCE [LARGE SCALE GENOMIC DNA]</scope>
    <source>
        <strain evidence="2">LMG 6863</strain>
    </source>
</reference>
<feature type="region of interest" description="Disordered" evidence="1">
    <location>
        <begin position="117"/>
        <end position="188"/>
    </location>
</feature>
<accession>A0A6P2GTI8</accession>